<dbReference type="InterPro" id="IPR036170">
    <property type="entry name" value="YezG-like_sf"/>
</dbReference>
<reference evidence="2 3" key="1">
    <citation type="journal article" date="2019" name="Int. J. Syst. Evol. Microbiol.">
        <title>The Global Catalogue of Microorganisms (GCM) 10K type strain sequencing project: providing services to taxonomists for standard genome sequencing and annotation.</title>
        <authorList>
            <consortium name="The Broad Institute Genomics Platform"/>
            <consortium name="The Broad Institute Genome Sequencing Center for Infectious Disease"/>
            <person name="Wu L."/>
            <person name="Ma J."/>
        </authorList>
    </citation>
    <scope>NUCLEOTIDE SEQUENCE [LARGE SCALE GENOMIC DNA]</scope>
    <source>
        <strain evidence="2 3">JCM 3325</strain>
    </source>
</reference>
<dbReference type="SUPFAM" id="SSF160424">
    <property type="entry name" value="BH3703-like"/>
    <property type="match status" value="1"/>
</dbReference>
<evidence type="ECO:0000256" key="1">
    <source>
        <dbReference type="SAM" id="MobiDB-lite"/>
    </source>
</evidence>
<evidence type="ECO:0000313" key="3">
    <source>
        <dbReference type="Proteomes" id="UP001501231"/>
    </source>
</evidence>
<protein>
    <submittedName>
        <fullName evidence="2">Uncharacterized protein</fullName>
    </submittedName>
</protein>
<feature type="compositionally biased region" description="Basic and acidic residues" evidence="1">
    <location>
        <begin position="118"/>
        <end position="128"/>
    </location>
</feature>
<dbReference type="Proteomes" id="UP001501231">
    <property type="component" value="Unassembled WGS sequence"/>
</dbReference>
<comment type="caution">
    <text evidence="2">The sequence shown here is derived from an EMBL/GenBank/DDBJ whole genome shotgun (WGS) entry which is preliminary data.</text>
</comment>
<feature type="region of interest" description="Disordered" evidence="1">
    <location>
        <begin position="101"/>
        <end position="137"/>
    </location>
</feature>
<name>A0ABN3JCJ5_9ACTN</name>
<dbReference type="EMBL" id="BAAARW010000016">
    <property type="protein sequence ID" value="GAA2426880.1"/>
    <property type="molecule type" value="Genomic_DNA"/>
</dbReference>
<accession>A0ABN3JCJ5</accession>
<gene>
    <name evidence="2" type="ORF">GCM10010191_44380</name>
</gene>
<keyword evidence="3" id="KW-1185">Reference proteome</keyword>
<proteinExistence type="predicted"/>
<organism evidence="2 3">
    <name type="scientific">Actinomadura vinacea</name>
    <dbReference type="NCBI Taxonomy" id="115336"/>
    <lineage>
        <taxon>Bacteria</taxon>
        <taxon>Bacillati</taxon>
        <taxon>Actinomycetota</taxon>
        <taxon>Actinomycetes</taxon>
        <taxon>Streptosporangiales</taxon>
        <taxon>Thermomonosporaceae</taxon>
        <taxon>Actinomadura</taxon>
    </lineage>
</organism>
<sequence>MGPVEQNEVLQEMTLLLSHALPADWEEAVVAYRALGSYTEMYGQIQHKGKKLPSPYQPPAELTGLFARLREGMYRPGFGTWLTATLRLTFPATYNVRYDGDSEPSWVRRPPDGAGEEELQRFPRDPQHVPEWLGGRPADGSAIPVAKPYDDSEPDGTPIFQRPEVPAEDRDALLAYLEKAPIILMAHSLSEDMMDPERPSRVPMTYHTDGVWIWPGAVGYYLREHGLPPESELVAHIRGNGFELPDTPDHVLSATLKHLYSSFSNG</sequence>
<evidence type="ECO:0000313" key="2">
    <source>
        <dbReference type="EMBL" id="GAA2426880.1"/>
    </source>
</evidence>